<accession>X1FL82</accession>
<gene>
    <name evidence="1" type="ORF">S03H2_06111</name>
</gene>
<dbReference type="AlphaFoldDB" id="X1FL82"/>
<evidence type="ECO:0000313" key="1">
    <source>
        <dbReference type="EMBL" id="GAH30124.1"/>
    </source>
</evidence>
<name>X1FL82_9ZZZZ</name>
<protein>
    <submittedName>
        <fullName evidence="1">Uncharacterized protein</fullName>
    </submittedName>
</protein>
<proteinExistence type="predicted"/>
<feature type="non-terminal residue" evidence="1">
    <location>
        <position position="91"/>
    </location>
</feature>
<comment type="caution">
    <text evidence="1">The sequence shown here is derived from an EMBL/GenBank/DDBJ whole genome shotgun (WGS) entry which is preliminary data.</text>
</comment>
<organism evidence="1">
    <name type="scientific">marine sediment metagenome</name>
    <dbReference type="NCBI Taxonomy" id="412755"/>
    <lineage>
        <taxon>unclassified sequences</taxon>
        <taxon>metagenomes</taxon>
        <taxon>ecological metagenomes</taxon>
    </lineage>
</organism>
<reference evidence="1" key="1">
    <citation type="journal article" date="2014" name="Front. Microbiol.">
        <title>High frequency of phylogenetically diverse reductive dehalogenase-homologous genes in deep subseafloor sedimentary metagenomes.</title>
        <authorList>
            <person name="Kawai M."/>
            <person name="Futagami T."/>
            <person name="Toyoda A."/>
            <person name="Takaki Y."/>
            <person name="Nishi S."/>
            <person name="Hori S."/>
            <person name="Arai W."/>
            <person name="Tsubouchi T."/>
            <person name="Morono Y."/>
            <person name="Uchiyama I."/>
            <person name="Ito T."/>
            <person name="Fujiyama A."/>
            <person name="Inagaki F."/>
            <person name="Takami H."/>
        </authorList>
    </citation>
    <scope>NUCLEOTIDE SEQUENCE</scope>
    <source>
        <strain evidence="1">Expedition CK06-06</strain>
    </source>
</reference>
<sequence length="91" mass="10858">MQKIKEINTAPYEIFRDLMENKKGHYRPLFLSVTKKSVREARSFLGIEEEDDEDMRVYIGTIEHFFKDMLISRRRPAGLSENTLFIKRDDC</sequence>
<dbReference type="EMBL" id="BARU01002625">
    <property type="protein sequence ID" value="GAH30124.1"/>
    <property type="molecule type" value="Genomic_DNA"/>
</dbReference>